<protein>
    <submittedName>
        <fullName evidence="1">Uncharacterized protein</fullName>
    </submittedName>
</protein>
<reference evidence="1 2" key="1">
    <citation type="submission" date="2021-06" db="EMBL/GenBank/DDBJ databases">
        <title>Caerostris darwini draft genome.</title>
        <authorList>
            <person name="Kono N."/>
            <person name="Arakawa K."/>
        </authorList>
    </citation>
    <scope>NUCLEOTIDE SEQUENCE [LARGE SCALE GENOMIC DNA]</scope>
</reference>
<organism evidence="1 2">
    <name type="scientific">Caerostris darwini</name>
    <dbReference type="NCBI Taxonomy" id="1538125"/>
    <lineage>
        <taxon>Eukaryota</taxon>
        <taxon>Metazoa</taxon>
        <taxon>Ecdysozoa</taxon>
        <taxon>Arthropoda</taxon>
        <taxon>Chelicerata</taxon>
        <taxon>Arachnida</taxon>
        <taxon>Araneae</taxon>
        <taxon>Araneomorphae</taxon>
        <taxon>Entelegynae</taxon>
        <taxon>Araneoidea</taxon>
        <taxon>Araneidae</taxon>
        <taxon>Caerostris</taxon>
    </lineage>
</organism>
<keyword evidence="2" id="KW-1185">Reference proteome</keyword>
<proteinExistence type="predicted"/>
<gene>
    <name evidence="1" type="ORF">CDAR_307401</name>
</gene>
<accession>A0AAV4T3Y8</accession>
<dbReference type="Proteomes" id="UP001054837">
    <property type="component" value="Unassembled WGS sequence"/>
</dbReference>
<evidence type="ECO:0000313" key="2">
    <source>
        <dbReference type="Proteomes" id="UP001054837"/>
    </source>
</evidence>
<comment type="caution">
    <text evidence="1">The sequence shown here is derived from an EMBL/GenBank/DDBJ whole genome shotgun (WGS) entry which is preliminary data.</text>
</comment>
<dbReference type="EMBL" id="BPLQ01008901">
    <property type="protein sequence ID" value="GIY40252.1"/>
    <property type="molecule type" value="Genomic_DNA"/>
</dbReference>
<sequence length="138" mass="15824">MHPISRLINPNSLLSRKQLELLPSNCILQKRGTTAEAAWDPIIPPHCTKPNERKRISRIKCSVQRTISLAFITQIIAFRIPEKKDAGQKSLFLVPHYPPGRNLSRYGFNAPEKYRNSNISNEGIGEMFRISFWCSKSF</sequence>
<name>A0AAV4T3Y8_9ARAC</name>
<dbReference type="AlphaFoldDB" id="A0AAV4T3Y8"/>
<evidence type="ECO:0000313" key="1">
    <source>
        <dbReference type="EMBL" id="GIY40252.1"/>
    </source>
</evidence>